<dbReference type="OrthoDB" id="194858at2157"/>
<protein>
    <recommendedName>
        <fullName evidence="2">Amphi-Trp domain-containing protein</fullName>
    </recommendedName>
</protein>
<comment type="caution">
    <text evidence="3">The sequence shown here is derived from an EMBL/GenBank/DDBJ whole genome shotgun (WGS) entry which is preliminary data.</text>
</comment>
<dbReference type="EMBL" id="LIST01000005">
    <property type="protein sequence ID" value="KOX95745.1"/>
    <property type="molecule type" value="Genomic_DNA"/>
</dbReference>
<evidence type="ECO:0000313" key="4">
    <source>
        <dbReference type="Proteomes" id="UP000037747"/>
    </source>
</evidence>
<keyword evidence="4" id="KW-1185">Reference proteome</keyword>
<proteinExistence type="predicted"/>
<accession>A0A0M9AQN1</accession>
<dbReference type="Proteomes" id="UP000037747">
    <property type="component" value="Unassembled WGS sequence"/>
</dbReference>
<dbReference type="RefSeq" id="WP_053772386.1">
    <property type="nucleotide sequence ID" value="NZ_LIST01000005.1"/>
</dbReference>
<dbReference type="AlphaFoldDB" id="A0A0M9AQN1"/>
<organism evidence="3 4">
    <name type="scientific">Halorubrum tropicale</name>
    <dbReference type="NCBI Taxonomy" id="1765655"/>
    <lineage>
        <taxon>Archaea</taxon>
        <taxon>Methanobacteriati</taxon>
        <taxon>Methanobacteriota</taxon>
        <taxon>Stenosarchaea group</taxon>
        <taxon>Halobacteria</taxon>
        <taxon>Halobacteriales</taxon>
        <taxon>Haloferacaceae</taxon>
        <taxon>Halorubrum</taxon>
    </lineage>
</organism>
<gene>
    <name evidence="3" type="ORF">AMR74_12425</name>
</gene>
<name>A0A0M9AQN1_9EURY</name>
<dbReference type="NCBIfam" id="TIGR04354">
    <property type="entry name" value="amphi-Trp"/>
    <property type="match status" value="1"/>
</dbReference>
<evidence type="ECO:0000256" key="1">
    <source>
        <dbReference type="SAM" id="MobiDB-lite"/>
    </source>
</evidence>
<evidence type="ECO:0000313" key="3">
    <source>
        <dbReference type="EMBL" id="KOX95745.1"/>
    </source>
</evidence>
<dbReference type="PATRIC" id="fig|1705389.3.peg.1369"/>
<feature type="domain" description="Amphi-Trp" evidence="2">
    <location>
        <begin position="1"/>
        <end position="91"/>
    </location>
</feature>
<evidence type="ECO:0000259" key="2">
    <source>
        <dbReference type="Pfam" id="PF20068"/>
    </source>
</evidence>
<sequence length="92" mass="10322">MAEETLFEFERNMDTSEVAQYLRTVADHLESGNEFTLESGTESVTLTPPRRVEFEVEVERETSKSGGSAEIELEFELEWDEDGTGTGDLNIG</sequence>
<feature type="region of interest" description="Disordered" evidence="1">
    <location>
        <begin position="55"/>
        <end position="92"/>
    </location>
</feature>
<dbReference type="InterPro" id="IPR027598">
    <property type="entry name" value="Amphi-Trp_dom"/>
</dbReference>
<feature type="compositionally biased region" description="Acidic residues" evidence="1">
    <location>
        <begin position="71"/>
        <end position="83"/>
    </location>
</feature>
<dbReference type="Pfam" id="PF20068">
    <property type="entry name" value="Amphi-Trp"/>
    <property type="match status" value="1"/>
</dbReference>
<reference evidence="3 4" key="1">
    <citation type="submission" date="2015-08" db="EMBL/GenBank/DDBJ databases">
        <title>Genomes of Isolates from Cabo Rojo, PR.</title>
        <authorList>
            <person name="Sanchez-Nieves R.L."/>
            <person name="Montalvo-Rodriguez R."/>
        </authorList>
    </citation>
    <scope>NUCLEOTIDE SEQUENCE [LARGE SCALE GENOMIC DNA]</scope>
    <source>
        <strain evidence="3 4">5</strain>
    </source>
</reference>